<name>A0A5J5EN11_9PEZI</name>
<dbReference type="Proteomes" id="UP000326924">
    <property type="component" value="Unassembled WGS sequence"/>
</dbReference>
<dbReference type="AlphaFoldDB" id="A0A5J5EN11"/>
<sequence length="146" mass="16954">MSDSNSAALLLAAVALQLTDPFLIWWMQTEQQQYYIMERRNAAHQRELGLRPLQPYVYRETRYILHPPYEQFVFDVEARGDTWCLAFLRFTVNQIIELANLMNLKEIEYRHRYKPSPATALAIVLLSSIGGVQIARGRKSLNALPE</sequence>
<comment type="caution">
    <text evidence="1">The sequence shown here is derived from an EMBL/GenBank/DDBJ whole genome shotgun (WGS) entry which is preliminary data.</text>
</comment>
<evidence type="ECO:0000313" key="2">
    <source>
        <dbReference type="Proteomes" id="UP000326924"/>
    </source>
</evidence>
<dbReference type="InParanoid" id="A0A5J5EN11"/>
<organism evidence="1 2">
    <name type="scientific">Sphaerosporella brunnea</name>
    <dbReference type="NCBI Taxonomy" id="1250544"/>
    <lineage>
        <taxon>Eukaryota</taxon>
        <taxon>Fungi</taxon>
        <taxon>Dikarya</taxon>
        <taxon>Ascomycota</taxon>
        <taxon>Pezizomycotina</taxon>
        <taxon>Pezizomycetes</taxon>
        <taxon>Pezizales</taxon>
        <taxon>Pyronemataceae</taxon>
        <taxon>Sphaerosporella</taxon>
    </lineage>
</organism>
<protein>
    <submittedName>
        <fullName evidence="1">Uncharacterized protein</fullName>
    </submittedName>
</protein>
<keyword evidence="2" id="KW-1185">Reference proteome</keyword>
<gene>
    <name evidence="1" type="ORF">FN846DRAFT_993752</name>
</gene>
<proteinExistence type="predicted"/>
<evidence type="ECO:0000313" key="1">
    <source>
        <dbReference type="EMBL" id="KAA8896463.1"/>
    </source>
</evidence>
<reference evidence="1 2" key="1">
    <citation type="submission" date="2019-09" db="EMBL/GenBank/DDBJ databases">
        <title>Draft genome of the ectomycorrhizal ascomycete Sphaerosporella brunnea.</title>
        <authorList>
            <consortium name="DOE Joint Genome Institute"/>
            <person name="Benucci G.M."/>
            <person name="Marozzi G."/>
            <person name="Antonielli L."/>
            <person name="Sanchez S."/>
            <person name="Marco P."/>
            <person name="Wang X."/>
            <person name="Falini L.B."/>
            <person name="Barry K."/>
            <person name="Haridas S."/>
            <person name="Lipzen A."/>
            <person name="Labutti K."/>
            <person name="Grigoriev I.V."/>
            <person name="Murat C."/>
            <person name="Martin F."/>
            <person name="Albertini E."/>
            <person name="Donnini D."/>
            <person name="Bonito G."/>
        </authorList>
    </citation>
    <scope>NUCLEOTIDE SEQUENCE [LARGE SCALE GENOMIC DNA]</scope>
    <source>
        <strain evidence="1 2">Sb_GMNB300</strain>
    </source>
</reference>
<dbReference type="EMBL" id="VXIS01000212">
    <property type="protein sequence ID" value="KAA8896463.1"/>
    <property type="molecule type" value="Genomic_DNA"/>
</dbReference>
<accession>A0A5J5EN11</accession>